<dbReference type="GO" id="GO:0008990">
    <property type="term" value="F:rRNA (guanine-N2-)-methyltransferase activity"/>
    <property type="evidence" value="ECO:0007669"/>
    <property type="project" value="TreeGrafter"/>
</dbReference>
<protein>
    <submittedName>
        <fullName evidence="5">RNA methyltransferase</fullName>
    </submittedName>
</protein>
<dbReference type="PANTHER" id="PTHR47313:SF1">
    <property type="entry name" value="RIBOSOMAL RNA LARGE SUBUNIT METHYLTRANSFERASE K_L"/>
    <property type="match status" value="1"/>
</dbReference>
<dbReference type="Pfam" id="PF01170">
    <property type="entry name" value="UPF0020"/>
    <property type="match status" value="1"/>
</dbReference>
<dbReference type="Pfam" id="PF22020">
    <property type="entry name" value="RlmL_1st"/>
    <property type="match status" value="1"/>
</dbReference>
<dbReference type="Proteomes" id="UP000188937">
    <property type="component" value="Chromosome"/>
</dbReference>
<dbReference type="CDD" id="cd11715">
    <property type="entry name" value="THUMP_AdoMetMT"/>
    <property type="match status" value="1"/>
</dbReference>
<dbReference type="PANTHER" id="PTHR47313">
    <property type="entry name" value="RIBOSOMAL RNA LARGE SUBUNIT METHYLTRANSFERASE K/L"/>
    <property type="match status" value="1"/>
</dbReference>
<gene>
    <name evidence="5" type="ORF">A0U92_13445</name>
</gene>
<feature type="domain" description="Ribosomal RNA large subunit methyltransferase K/L-like methyltransferase" evidence="3">
    <location>
        <begin position="160"/>
        <end position="344"/>
    </location>
</feature>
<accession>A0A1U9KL40</accession>
<keyword evidence="2 5" id="KW-0808">Transferase</keyword>
<dbReference type="Gene3D" id="3.40.50.150">
    <property type="entry name" value="Vaccinia Virus protein VP39"/>
    <property type="match status" value="1"/>
</dbReference>
<name>A0A1U9KL40_ACEAC</name>
<dbReference type="RefSeq" id="WP_077814466.1">
    <property type="nucleotide sequence ID" value="NZ_CP014692.1"/>
</dbReference>
<dbReference type="InterPro" id="IPR000241">
    <property type="entry name" value="RlmKL-like_Mtase"/>
</dbReference>
<evidence type="ECO:0000256" key="2">
    <source>
        <dbReference type="ARBA" id="ARBA00022679"/>
    </source>
</evidence>
<dbReference type="PRINTS" id="PR00507">
    <property type="entry name" value="N12N6MTFRASE"/>
</dbReference>
<dbReference type="OrthoDB" id="9809404at2"/>
<dbReference type="EMBL" id="CP014692">
    <property type="protein sequence ID" value="AQS86505.1"/>
    <property type="molecule type" value="Genomic_DNA"/>
</dbReference>
<dbReference type="KEGG" id="aace:A0U92_13445"/>
<feature type="domain" description="RlmL ferredoxin-like" evidence="4">
    <location>
        <begin position="8"/>
        <end position="63"/>
    </location>
</feature>
<dbReference type="GO" id="GO:0003676">
    <property type="term" value="F:nucleic acid binding"/>
    <property type="evidence" value="ECO:0007669"/>
    <property type="project" value="InterPro"/>
</dbReference>
<dbReference type="AlphaFoldDB" id="A0A1U9KL40"/>
<evidence type="ECO:0000259" key="4">
    <source>
        <dbReference type="Pfam" id="PF22020"/>
    </source>
</evidence>
<dbReference type="InterPro" id="IPR054170">
    <property type="entry name" value="RlmL_1st"/>
</dbReference>
<dbReference type="InterPro" id="IPR053943">
    <property type="entry name" value="RlmKL-like_Mtase_CS"/>
</dbReference>
<organism evidence="5 6">
    <name type="scientific">Acetobacter aceti</name>
    <dbReference type="NCBI Taxonomy" id="435"/>
    <lineage>
        <taxon>Bacteria</taxon>
        <taxon>Pseudomonadati</taxon>
        <taxon>Pseudomonadota</taxon>
        <taxon>Alphaproteobacteria</taxon>
        <taxon>Acetobacterales</taxon>
        <taxon>Acetobacteraceae</taxon>
        <taxon>Acetobacter</taxon>
        <taxon>Acetobacter subgen. Acetobacter</taxon>
    </lineage>
</organism>
<evidence type="ECO:0000313" key="6">
    <source>
        <dbReference type="Proteomes" id="UP000188937"/>
    </source>
</evidence>
<dbReference type="InterPro" id="IPR002052">
    <property type="entry name" value="DNA_methylase_N6_adenine_CS"/>
</dbReference>
<dbReference type="Gene3D" id="3.30.2130.30">
    <property type="match status" value="1"/>
</dbReference>
<dbReference type="STRING" id="435.A0U92_13445"/>
<dbReference type="GO" id="GO:0070043">
    <property type="term" value="F:rRNA (guanine-N7-)-methyltransferase activity"/>
    <property type="evidence" value="ECO:0007669"/>
    <property type="project" value="TreeGrafter"/>
</dbReference>
<keyword evidence="6" id="KW-1185">Reference proteome</keyword>
<keyword evidence="1 5" id="KW-0489">Methyltransferase</keyword>
<sequence length="371" mass="40632">MTGTRPFEIFLATIPGLETVLCDEVRLKGFKRPAAVPGGVTIMGGWPEVWRANLWIRGASRVLARIDSFHVTHLAHLDQRIRRAPWADVLRPDIPFRVEAACTTSKIYHEGAVSERITRAIRETLGAPEAEEGGVLVRARIERDVCTISIDTSGVLLHRRGHKEAVNRAPMRETMASLFLRQCGYSGNEPVVDPMCGSGTFLLEAAEIAARLNPGRSRHFAFEELATFDPEAWEQMRSVKSGRTPSVRFYGSDRDAGAITMSLANLERAGVSEYVTLQQATISELQPPEGPPGLVIANPPYGTRIGDRKALIPLYRAFGQTLMSRFSGWRVGIVTTETALAHAAGLPFLPTTAPVPHGGLRVTLFHTAPLP</sequence>
<evidence type="ECO:0000259" key="3">
    <source>
        <dbReference type="Pfam" id="PF01170"/>
    </source>
</evidence>
<dbReference type="PROSITE" id="PS00092">
    <property type="entry name" value="N6_MTASE"/>
    <property type="match status" value="1"/>
</dbReference>
<dbReference type="InterPro" id="IPR029063">
    <property type="entry name" value="SAM-dependent_MTases_sf"/>
</dbReference>
<dbReference type="SUPFAM" id="SSF53335">
    <property type="entry name" value="S-adenosyl-L-methionine-dependent methyltransferases"/>
    <property type="match status" value="1"/>
</dbReference>
<proteinExistence type="predicted"/>
<reference evidence="5 6" key="1">
    <citation type="submission" date="2016-03" db="EMBL/GenBank/DDBJ databases">
        <title>Acetic acid bacteria sequencing.</title>
        <authorList>
            <person name="Brandt J."/>
            <person name="Jakob F."/>
            <person name="Vogel R.F."/>
        </authorList>
    </citation>
    <scope>NUCLEOTIDE SEQUENCE [LARGE SCALE GENOMIC DNA]</scope>
    <source>
        <strain evidence="5 6">TMW2.1153</strain>
    </source>
</reference>
<evidence type="ECO:0000256" key="1">
    <source>
        <dbReference type="ARBA" id="ARBA00022603"/>
    </source>
</evidence>
<evidence type="ECO:0000313" key="5">
    <source>
        <dbReference type="EMBL" id="AQS86505.1"/>
    </source>
</evidence>
<dbReference type="PROSITE" id="PS01261">
    <property type="entry name" value="UPF0020"/>
    <property type="match status" value="1"/>
</dbReference>